<dbReference type="PANTHER" id="PTHR33153:SF3">
    <property type="entry name" value="TRAFFICKING PROTEIN PARTICLE COMPLEX SUBUNIT 11 DOMAIN-CONTAINING PROTEIN"/>
    <property type="match status" value="1"/>
</dbReference>
<sequence>MDFTETFDSDAIAFTSTPIKSAKGKSINLDSLSSDESCLSTPPKVQRTINLSDFDESGSSYDVGAKSIFLDDSSFSENNQDSSFELLLQGDNSVSIVETTTTGNDVADNDFTLVHDESSLEQHGLCQGNDDNFDQRRCVTSSDETTLKAPRGMSEVNDNESTHNLEEEVLEKTQDINEIRSENCVQHTSSIIREESTLKRPRDIRFRTDEEILWLLSVPCCKERCLHHFSICDIQQCEVNLKDRKQTDQRNYLLDFLHQHGKLDDSGEYYEVEFVFKGKHVCREAWLLAHNVSKSSFRRVMAKFKEGAVQVEHGNKGRRTVRDKTGQCIAWLEYFFKTIGDFQPTSNAIHLPSCFSKIDIYRKMFEENTAFNQPTLSLSHFYKIWEKHFNHVTIPKENRFTKCTECTR</sequence>
<proteinExistence type="predicted"/>
<protein>
    <submittedName>
        <fullName evidence="1">Uncharacterized protein</fullName>
    </submittedName>
</protein>
<name>A0A913XE57_EXADI</name>
<dbReference type="EnsemblMetazoa" id="XM_021047634.2">
    <property type="protein sequence ID" value="XP_020903293.1"/>
    <property type="gene ID" value="LOC110241742"/>
</dbReference>
<dbReference type="OrthoDB" id="10624386at2759"/>
<dbReference type="Proteomes" id="UP000887567">
    <property type="component" value="Unplaced"/>
</dbReference>
<dbReference type="PANTHER" id="PTHR33153">
    <property type="entry name" value="MYND-TYPE DOMAIN-CONTAINING PROTEIN"/>
    <property type="match status" value="1"/>
</dbReference>
<evidence type="ECO:0000313" key="1">
    <source>
        <dbReference type="EnsemblMetazoa" id="XP_020903293.1"/>
    </source>
</evidence>
<dbReference type="KEGG" id="epa:110241742"/>
<evidence type="ECO:0000313" key="2">
    <source>
        <dbReference type="Proteomes" id="UP000887567"/>
    </source>
</evidence>
<dbReference type="RefSeq" id="XP_020903293.1">
    <property type="nucleotide sequence ID" value="XM_021047634.2"/>
</dbReference>
<dbReference type="GeneID" id="110241742"/>
<keyword evidence="2" id="KW-1185">Reference proteome</keyword>
<organism evidence="1 2">
    <name type="scientific">Exaiptasia diaphana</name>
    <name type="common">Tropical sea anemone</name>
    <name type="synonym">Aiptasia pulchella</name>
    <dbReference type="NCBI Taxonomy" id="2652724"/>
    <lineage>
        <taxon>Eukaryota</taxon>
        <taxon>Metazoa</taxon>
        <taxon>Cnidaria</taxon>
        <taxon>Anthozoa</taxon>
        <taxon>Hexacorallia</taxon>
        <taxon>Actiniaria</taxon>
        <taxon>Aiptasiidae</taxon>
        <taxon>Exaiptasia</taxon>
    </lineage>
</organism>
<reference evidence="1" key="1">
    <citation type="submission" date="2022-11" db="UniProtKB">
        <authorList>
            <consortium name="EnsemblMetazoa"/>
        </authorList>
    </citation>
    <scope>IDENTIFICATION</scope>
</reference>
<accession>A0A913XE57</accession>
<dbReference type="AlphaFoldDB" id="A0A913XE57"/>